<dbReference type="Proteomes" id="UP000003419">
    <property type="component" value="Unassembled WGS sequence"/>
</dbReference>
<evidence type="ECO:0000256" key="3">
    <source>
        <dbReference type="ARBA" id="ARBA00022960"/>
    </source>
</evidence>
<sequence>MHWRVIMQKFFSNRRLVIAVIILVVCFGLMAGSVSLRNRRNTPPIIQQFGNDIVGFVDSAVALPVNWAQTSISSINGLMNTYSENRELKQQVTELAQTKVRDQTLAHENKQLKQQLKLNNSMTDYNTVTAAVLMRTPSSWQRQLVINKGQSSGIKKNMPVMSGSGLIGRITEVNKTNSKVELLSDTSESSNRFAITLNGQNGKVINGIITGYNARNNELEMGQVTSKAKIKKGTRVVTSGMGGVTPKGLYVGRVSHVGKDDYGLAQKIYITPATDFNDINIVTVAEAASQE</sequence>
<dbReference type="AlphaFoldDB" id="A0A8D9S1N7"/>
<dbReference type="EMBL" id="ACHG01000082">
    <property type="protein sequence ID" value="EEI65867.1"/>
    <property type="molecule type" value="Genomic_DNA"/>
</dbReference>
<dbReference type="InterPro" id="IPR007221">
    <property type="entry name" value="MreC"/>
</dbReference>
<comment type="caution">
    <text evidence="7">The sequence shown here is derived from an EMBL/GenBank/DDBJ whole genome shotgun (WGS) entry which is preliminary data.</text>
</comment>
<dbReference type="GO" id="GO:0005886">
    <property type="term" value="C:plasma membrane"/>
    <property type="evidence" value="ECO:0007669"/>
    <property type="project" value="TreeGrafter"/>
</dbReference>
<evidence type="ECO:0000256" key="4">
    <source>
        <dbReference type="ARBA" id="ARBA00032089"/>
    </source>
</evidence>
<evidence type="ECO:0000313" key="7">
    <source>
        <dbReference type="EMBL" id="EEI65867.1"/>
    </source>
</evidence>
<keyword evidence="3 5" id="KW-0133">Cell shape</keyword>
<proteinExistence type="inferred from homology"/>
<comment type="similarity">
    <text evidence="1 5">Belongs to the MreC family.</text>
</comment>
<feature type="domain" description="Rod shape-determining protein MreC beta-barrel core" evidence="6">
    <location>
        <begin position="132"/>
        <end position="285"/>
    </location>
</feature>
<name>A0A8D9S1N7_LIMRT</name>
<dbReference type="PIRSF" id="PIRSF038471">
    <property type="entry name" value="MreC"/>
    <property type="match status" value="1"/>
</dbReference>
<evidence type="ECO:0000256" key="1">
    <source>
        <dbReference type="ARBA" id="ARBA00009369"/>
    </source>
</evidence>
<evidence type="ECO:0000256" key="5">
    <source>
        <dbReference type="PIRNR" id="PIRNR038471"/>
    </source>
</evidence>
<dbReference type="InterPro" id="IPR042177">
    <property type="entry name" value="Cell/Rod_1"/>
</dbReference>
<dbReference type="InterPro" id="IPR042175">
    <property type="entry name" value="Cell/Rod_MreC_2"/>
</dbReference>
<protein>
    <recommendedName>
        <fullName evidence="2 5">Cell shape-determining protein MreC</fullName>
    </recommendedName>
    <alternativeName>
        <fullName evidence="4 5">Cell shape protein MreC</fullName>
    </alternativeName>
</protein>
<dbReference type="Gene3D" id="2.40.10.350">
    <property type="entry name" value="Rod shape-determining protein MreC, domain 2"/>
    <property type="match status" value="1"/>
</dbReference>
<dbReference type="PANTHER" id="PTHR34138">
    <property type="entry name" value="CELL SHAPE-DETERMINING PROTEIN MREC"/>
    <property type="match status" value="1"/>
</dbReference>
<dbReference type="Pfam" id="PF04085">
    <property type="entry name" value="MreC"/>
    <property type="match status" value="1"/>
</dbReference>
<comment type="function">
    <text evidence="5">Involved in formation and maintenance of cell shape.</text>
</comment>
<evidence type="ECO:0000313" key="8">
    <source>
        <dbReference type="Proteomes" id="UP000003419"/>
    </source>
</evidence>
<dbReference type="Gene3D" id="2.40.10.340">
    <property type="entry name" value="Rod shape-determining protein MreC, domain 1"/>
    <property type="match status" value="1"/>
</dbReference>
<dbReference type="InterPro" id="IPR055342">
    <property type="entry name" value="MreC_beta-barrel_core"/>
</dbReference>
<dbReference type="PANTHER" id="PTHR34138:SF1">
    <property type="entry name" value="CELL SHAPE-DETERMINING PROTEIN MREC"/>
    <property type="match status" value="1"/>
</dbReference>
<organism evidence="7 8">
    <name type="scientific">Limosilactobacillus reuteri CF48-3A</name>
    <dbReference type="NCBI Taxonomy" id="525341"/>
    <lineage>
        <taxon>Bacteria</taxon>
        <taxon>Bacillati</taxon>
        <taxon>Bacillota</taxon>
        <taxon>Bacilli</taxon>
        <taxon>Lactobacillales</taxon>
        <taxon>Lactobacillaceae</taxon>
        <taxon>Limosilactobacillus</taxon>
    </lineage>
</organism>
<evidence type="ECO:0000259" key="6">
    <source>
        <dbReference type="Pfam" id="PF04085"/>
    </source>
</evidence>
<gene>
    <name evidence="7" type="primary">mreC</name>
    <name evidence="7" type="ORF">HMPREF0534_0811</name>
</gene>
<dbReference type="NCBIfam" id="TIGR00219">
    <property type="entry name" value="mreC"/>
    <property type="match status" value="1"/>
</dbReference>
<accession>A0A8D9S1N7</accession>
<dbReference type="GO" id="GO:0008360">
    <property type="term" value="P:regulation of cell shape"/>
    <property type="evidence" value="ECO:0007669"/>
    <property type="project" value="UniProtKB-KW"/>
</dbReference>
<evidence type="ECO:0000256" key="2">
    <source>
        <dbReference type="ARBA" id="ARBA00013855"/>
    </source>
</evidence>
<reference evidence="7 8" key="1">
    <citation type="submission" date="2009-01" db="EMBL/GenBank/DDBJ databases">
        <authorList>
            <person name="Qin X."/>
            <person name="Bachman B."/>
            <person name="Battles P."/>
            <person name="Bell A."/>
            <person name="Bess C."/>
            <person name="Bickham C."/>
            <person name="Chaboub L."/>
            <person name="Chen D."/>
            <person name="Coyle M."/>
            <person name="Deiros D.R."/>
            <person name="Dinh H."/>
            <person name="Forbes L."/>
            <person name="Fowler G."/>
            <person name="Francisco L."/>
            <person name="Fu Q."/>
            <person name="Gubbala S."/>
            <person name="Hale W."/>
            <person name="Han Y."/>
            <person name="Hemphill L."/>
            <person name="Highlander S.K."/>
            <person name="Hirani K."/>
            <person name="Hogues M."/>
            <person name="Jackson L."/>
            <person name="Jakkamsetti A."/>
            <person name="Javaid M."/>
            <person name="Jiang H."/>
            <person name="Korchina V."/>
            <person name="Kovar C."/>
            <person name="Lara F."/>
            <person name="Lee S."/>
            <person name="Mata R."/>
            <person name="Mathew T."/>
            <person name="Moen C."/>
            <person name="Morales K."/>
            <person name="Munidasa M."/>
            <person name="Nazareth L."/>
            <person name="Ngo R."/>
            <person name="Nguyen L."/>
            <person name="Okwuonu G."/>
            <person name="Ongeri F."/>
            <person name="Patil S."/>
            <person name="Petrosino J."/>
            <person name="Pham C."/>
            <person name="Pham P."/>
            <person name="Pu L.-L."/>
            <person name="Puazo M."/>
            <person name="Raj R."/>
            <person name="Reid J."/>
            <person name="Rouhana J."/>
            <person name="Saada N."/>
            <person name="Shang Y."/>
            <person name="Simmons D."/>
            <person name="Thornton R."/>
            <person name="Warren J."/>
            <person name="Weissenberger G."/>
            <person name="Zhang J."/>
            <person name="Zhang L."/>
            <person name="Zhou C."/>
            <person name="Zhu D."/>
            <person name="Muzny D."/>
            <person name="Worley K."/>
            <person name="Gibbs R."/>
        </authorList>
    </citation>
    <scope>NUCLEOTIDE SEQUENCE [LARGE SCALE GENOMIC DNA]</scope>
    <source>
        <strain evidence="7 8">CF48-3A</strain>
    </source>
</reference>